<proteinExistence type="predicted"/>
<organism evidence="1 2">
    <name type="scientific">Methylobacterium oryzae CBMB20</name>
    <dbReference type="NCBI Taxonomy" id="693986"/>
    <lineage>
        <taxon>Bacteria</taxon>
        <taxon>Pseudomonadati</taxon>
        <taxon>Pseudomonadota</taxon>
        <taxon>Alphaproteobacteria</taxon>
        <taxon>Hyphomicrobiales</taxon>
        <taxon>Methylobacteriaceae</taxon>
        <taxon>Methylobacterium</taxon>
    </lineage>
</organism>
<dbReference type="STRING" id="693986.MOC_3614"/>
<evidence type="ECO:0000313" key="2">
    <source>
        <dbReference type="Proteomes" id="UP000029492"/>
    </source>
</evidence>
<name>A0A089Q9Z1_9HYPH</name>
<reference evidence="1 2" key="1">
    <citation type="journal article" date="2014" name="PLoS ONE">
        <title>Genome Information of Methylobacterium oryzae, a Plant-Probiotic Methylotroph in the Phyllosphere.</title>
        <authorList>
            <person name="Kwak M.J."/>
            <person name="Jeong H."/>
            <person name="Madhaiyan M."/>
            <person name="Lee Y."/>
            <person name="Sa T.M."/>
            <person name="Oh T.K."/>
            <person name="Kim J.F."/>
        </authorList>
    </citation>
    <scope>NUCLEOTIDE SEQUENCE [LARGE SCALE GENOMIC DNA]</scope>
    <source>
        <strain evidence="1 2">CBMB20</strain>
    </source>
</reference>
<evidence type="ECO:0000313" key="1">
    <source>
        <dbReference type="EMBL" id="AIQ91369.1"/>
    </source>
</evidence>
<accession>A0A089Q9Z1</accession>
<sequence>MAGIGFFRTSPQQSTAIRIPTDPAIEPRPILRFVLVLF</sequence>
<gene>
    <name evidence="1" type="ORF">MOC_3614</name>
</gene>
<dbReference type="EMBL" id="CP003811">
    <property type="protein sequence ID" value="AIQ91369.1"/>
    <property type="molecule type" value="Genomic_DNA"/>
</dbReference>
<dbReference type="KEGG" id="mor:MOC_3614"/>
<dbReference type="Proteomes" id="UP000029492">
    <property type="component" value="Chromosome"/>
</dbReference>
<keyword evidence="2" id="KW-1185">Reference proteome</keyword>
<dbReference type="AlphaFoldDB" id="A0A089Q9Z1"/>
<protein>
    <submittedName>
        <fullName evidence="1">Protein of unassigned function</fullName>
    </submittedName>
</protein>
<dbReference type="HOGENOM" id="CLU_3330047_0_0_5"/>